<sequence length="224" mass="25607">MDIVVNNIKQLLVEQKLKPGDRLPNELEISEGLGVSRGSVREAMKILSAFGLVDVKVGNGTYVCEKPGSTLMDSLLLSFFVTNPDPEKLYELRQVIEIDVLEMILRHYDENTAERKALRENLNLLGKLIDKNLSLEQLKTIDLEFHHLMGSCTKNVLMERIYSIVLDFMEPTITATLKTHHGEITYQEHQKILEVIETQDYDRIHDVITDSVNTWSTRQQASNL</sequence>
<dbReference type="PROSITE" id="PS50949">
    <property type="entry name" value="HTH_GNTR"/>
    <property type="match status" value="1"/>
</dbReference>
<keyword evidence="6" id="KW-1185">Reference proteome</keyword>
<evidence type="ECO:0000313" key="5">
    <source>
        <dbReference type="EMBL" id="MEQ2577995.1"/>
    </source>
</evidence>
<dbReference type="CDD" id="cd07377">
    <property type="entry name" value="WHTH_GntR"/>
    <property type="match status" value="1"/>
</dbReference>
<feature type="domain" description="HTH gntR-type" evidence="4">
    <location>
        <begin position="1"/>
        <end position="66"/>
    </location>
</feature>
<organism evidence="5 6">
    <name type="scientific">Hominiventricola aquisgranensis</name>
    <dbReference type="NCBI Taxonomy" id="3133164"/>
    <lineage>
        <taxon>Bacteria</taxon>
        <taxon>Bacillati</taxon>
        <taxon>Bacillota</taxon>
        <taxon>Clostridia</taxon>
        <taxon>Lachnospirales</taxon>
        <taxon>Lachnospiraceae</taxon>
        <taxon>Hominiventricola</taxon>
    </lineage>
</organism>
<dbReference type="EMBL" id="JBBMFC010000005">
    <property type="protein sequence ID" value="MEQ2577995.1"/>
    <property type="molecule type" value="Genomic_DNA"/>
</dbReference>
<reference evidence="5 6" key="1">
    <citation type="submission" date="2024-03" db="EMBL/GenBank/DDBJ databases">
        <title>Human intestinal bacterial collection.</title>
        <authorList>
            <person name="Pauvert C."/>
            <person name="Hitch T.C.A."/>
            <person name="Clavel T."/>
        </authorList>
    </citation>
    <scope>NUCLEOTIDE SEQUENCE [LARGE SCALE GENOMIC DNA]</scope>
    <source>
        <strain evidence="5 6">CLA-AA-H78B</strain>
    </source>
</reference>
<dbReference type="InterPro" id="IPR011711">
    <property type="entry name" value="GntR_C"/>
</dbReference>
<evidence type="ECO:0000256" key="3">
    <source>
        <dbReference type="ARBA" id="ARBA00023163"/>
    </source>
</evidence>
<dbReference type="RefSeq" id="WP_349143876.1">
    <property type="nucleotide sequence ID" value="NZ_JBBMFC010000005.1"/>
</dbReference>
<comment type="caution">
    <text evidence="5">The sequence shown here is derived from an EMBL/GenBank/DDBJ whole genome shotgun (WGS) entry which is preliminary data.</text>
</comment>
<dbReference type="Pfam" id="PF07729">
    <property type="entry name" value="FCD"/>
    <property type="match status" value="1"/>
</dbReference>
<evidence type="ECO:0000259" key="4">
    <source>
        <dbReference type="PROSITE" id="PS50949"/>
    </source>
</evidence>
<accession>A0ABV1HYJ3</accession>
<dbReference type="InterPro" id="IPR000524">
    <property type="entry name" value="Tscrpt_reg_HTH_GntR"/>
</dbReference>
<dbReference type="SUPFAM" id="SSF46785">
    <property type="entry name" value="Winged helix' DNA-binding domain"/>
    <property type="match status" value="1"/>
</dbReference>
<evidence type="ECO:0000256" key="1">
    <source>
        <dbReference type="ARBA" id="ARBA00023015"/>
    </source>
</evidence>
<dbReference type="InterPro" id="IPR036388">
    <property type="entry name" value="WH-like_DNA-bd_sf"/>
</dbReference>
<dbReference type="Proteomes" id="UP001470288">
    <property type="component" value="Unassembled WGS sequence"/>
</dbReference>
<dbReference type="PANTHER" id="PTHR43537:SF5">
    <property type="entry name" value="UXU OPERON TRANSCRIPTIONAL REGULATOR"/>
    <property type="match status" value="1"/>
</dbReference>
<dbReference type="SUPFAM" id="SSF48008">
    <property type="entry name" value="GntR ligand-binding domain-like"/>
    <property type="match status" value="1"/>
</dbReference>
<dbReference type="PRINTS" id="PR00035">
    <property type="entry name" value="HTHGNTR"/>
</dbReference>
<dbReference type="Pfam" id="PF00392">
    <property type="entry name" value="GntR"/>
    <property type="match status" value="1"/>
</dbReference>
<dbReference type="InterPro" id="IPR036390">
    <property type="entry name" value="WH_DNA-bd_sf"/>
</dbReference>
<dbReference type="SMART" id="SM00345">
    <property type="entry name" value="HTH_GNTR"/>
    <property type="match status" value="1"/>
</dbReference>
<dbReference type="SMART" id="SM00895">
    <property type="entry name" value="FCD"/>
    <property type="match status" value="1"/>
</dbReference>
<keyword evidence="3" id="KW-0804">Transcription</keyword>
<name>A0ABV1HYJ3_9FIRM</name>
<dbReference type="InterPro" id="IPR008920">
    <property type="entry name" value="TF_FadR/GntR_C"/>
</dbReference>
<keyword evidence="1" id="KW-0805">Transcription regulation</keyword>
<keyword evidence="2" id="KW-0238">DNA-binding</keyword>
<dbReference type="Gene3D" id="1.10.10.10">
    <property type="entry name" value="Winged helix-like DNA-binding domain superfamily/Winged helix DNA-binding domain"/>
    <property type="match status" value="1"/>
</dbReference>
<dbReference type="Gene3D" id="1.20.120.530">
    <property type="entry name" value="GntR ligand-binding domain-like"/>
    <property type="match status" value="1"/>
</dbReference>
<gene>
    <name evidence="5" type="ORF">WMO62_03935</name>
</gene>
<protein>
    <submittedName>
        <fullName evidence="5">GntR family transcriptional regulator</fullName>
    </submittedName>
</protein>
<evidence type="ECO:0000313" key="6">
    <source>
        <dbReference type="Proteomes" id="UP001470288"/>
    </source>
</evidence>
<evidence type="ECO:0000256" key="2">
    <source>
        <dbReference type="ARBA" id="ARBA00023125"/>
    </source>
</evidence>
<proteinExistence type="predicted"/>
<dbReference type="PANTHER" id="PTHR43537">
    <property type="entry name" value="TRANSCRIPTIONAL REGULATOR, GNTR FAMILY"/>
    <property type="match status" value="1"/>
</dbReference>